<protein>
    <recommendedName>
        <fullName evidence="4">Dickkopf N-terminal cysteine-rich domain-containing protein</fullName>
    </recommendedName>
</protein>
<dbReference type="Proteomes" id="UP000078561">
    <property type="component" value="Unassembled WGS sequence"/>
</dbReference>
<proteinExistence type="predicted"/>
<reference evidence="2" key="1">
    <citation type="submission" date="2016-04" db="EMBL/GenBank/DDBJ databases">
        <authorList>
            <person name="Evans L.H."/>
            <person name="Alamgir A."/>
            <person name="Owens N."/>
            <person name="Weber N.D."/>
            <person name="Virtaneva K."/>
            <person name="Barbian K."/>
            <person name="Babar A."/>
            <person name="Rosenke K."/>
        </authorList>
    </citation>
    <scope>NUCLEOTIDE SEQUENCE [LARGE SCALE GENOMIC DNA]</scope>
    <source>
        <strain evidence="2">CBS 101.48</strain>
    </source>
</reference>
<feature type="chain" id="PRO_5007899673" description="Dickkopf N-terminal cysteine-rich domain-containing protein" evidence="1">
    <location>
        <begin position="22"/>
        <end position="220"/>
    </location>
</feature>
<dbReference type="AlphaFoldDB" id="A0A168PHV9"/>
<evidence type="ECO:0000313" key="2">
    <source>
        <dbReference type="EMBL" id="SAM02417.1"/>
    </source>
</evidence>
<name>A0A168PHV9_ABSGL</name>
<dbReference type="OrthoDB" id="2201630at2759"/>
<sequence>MIKVANVALVIMVMMVVGTLGQCETPNQFIPKGKTECQYVDCRNNLQCQDYAEVCSKGTEIKCLQNKYGWGHVCTCRGQWVGDRYGNGSCNFHLNGNSKCSTGQICSDKGTCIKDPKCATRVSDKCGPNRRCCSGMFCHKSKNQRYSCQEVAQVDEDCSSGIGCSGTSACIKGKCSKEMFGLCKSGDVCPPLTECKETSVGRAVYYNCACIRENTDGTCA</sequence>
<dbReference type="EMBL" id="LT553838">
    <property type="protein sequence ID" value="SAM02417.1"/>
    <property type="molecule type" value="Genomic_DNA"/>
</dbReference>
<dbReference type="InParanoid" id="A0A168PHV9"/>
<keyword evidence="3" id="KW-1185">Reference proteome</keyword>
<feature type="signal peptide" evidence="1">
    <location>
        <begin position="1"/>
        <end position="21"/>
    </location>
</feature>
<evidence type="ECO:0000256" key="1">
    <source>
        <dbReference type="SAM" id="SignalP"/>
    </source>
</evidence>
<accession>A0A168PHV9</accession>
<keyword evidence="1" id="KW-0732">Signal</keyword>
<gene>
    <name evidence="2" type="primary">ABSGL_08203.1 scaffold 9707</name>
</gene>
<evidence type="ECO:0000313" key="3">
    <source>
        <dbReference type="Proteomes" id="UP000078561"/>
    </source>
</evidence>
<organism evidence="2">
    <name type="scientific">Absidia glauca</name>
    <name type="common">Pin mould</name>
    <dbReference type="NCBI Taxonomy" id="4829"/>
    <lineage>
        <taxon>Eukaryota</taxon>
        <taxon>Fungi</taxon>
        <taxon>Fungi incertae sedis</taxon>
        <taxon>Mucoromycota</taxon>
        <taxon>Mucoromycotina</taxon>
        <taxon>Mucoromycetes</taxon>
        <taxon>Mucorales</taxon>
        <taxon>Cunninghamellaceae</taxon>
        <taxon>Absidia</taxon>
    </lineage>
</organism>
<evidence type="ECO:0008006" key="4">
    <source>
        <dbReference type="Google" id="ProtNLM"/>
    </source>
</evidence>